<dbReference type="STRING" id="671072.PL9214640494"/>
<dbReference type="InterPro" id="IPR050904">
    <property type="entry name" value="Adhesion/Biosynth-related"/>
</dbReference>
<evidence type="ECO:0000259" key="3">
    <source>
        <dbReference type="PROSITE" id="PS50213"/>
    </source>
</evidence>
<evidence type="ECO:0000256" key="1">
    <source>
        <dbReference type="SAM" id="MobiDB-lite"/>
    </source>
</evidence>
<feature type="signal peptide" evidence="2">
    <location>
        <begin position="1"/>
        <end position="25"/>
    </location>
</feature>
<proteinExistence type="predicted"/>
<accession>A0A1J1LPZ0</accession>
<feature type="domain" description="FAS1" evidence="3">
    <location>
        <begin position="112"/>
        <end position="243"/>
    </location>
</feature>
<dbReference type="Gene3D" id="2.30.180.10">
    <property type="entry name" value="FAS1 domain"/>
    <property type="match status" value="1"/>
</dbReference>
<gene>
    <name evidence="4" type="ORF">PL9214640494</name>
</gene>
<keyword evidence="2" id="KW-0732">Signal</keyword>
<organism evidence="4 5">
    <name type="scientific">Planktothrix tepida PCC 9214</name>
    <dbReference type="NCBI Taxonomy" id="671072"/>
    <lineage>
        <taxon>Bacteria</taxon>
        <taxon>Bacillati</taxon>
        <taxon>Cyanobacteriota</taxon>
        <taxon>Cyanophyceae</taxon>
        <taxon>Oscillatoriophycideae</taxon>
        <taxon>Oscillatoriales</taxon>
        <taxon>Microcoleaceae</taxon>
        <taxon>Planktothrix</taxon>
    </lineage>
</organism>
<protein>
    <submittedName>
        <fullName evidence="4">Transforming growth factor induced protein</fullName>
    </submittedName>
</protein>
<dbReference type="InterPro" id="IPR000782">
    <property type="entry name" value="FAS1_domain"/>
</dbReference>
<dbReference type="EMBL" id="CZDF01000171">
    <property type="protein sequence ID" value="CUR34487.1"/>
    <property type="molecule type" value="Genomic_DNA"/>
</dbReference>
<reference evidence="5" key="1">
    <citation type="submission" date="2015-10" db="EMBL/GenBank/DDBJ databases">
        <authorList>
            <person name="Regsiter A."/>
            <person name="william w."/>
        </authorList>
    </citation>
    <scope>NUCLEOTIDE SEQUENCE [LARGE SCALE GENOMIC DNA]</scope>
</reference>
<feature type="chain" id="PRO_5012678646" evidence="2">
    <location>
        <begin position="26"/>
        <end position="254"/>
    </location>
</feature>
<name>A0A1J1LPZ0_9CYAN</name>
<dbReference type="PANTHER" id="PTHR10900">
    <property type="entry name" value="PERIOSTIN-RELATED"/>
    <property type="match status" value="1"/>
</dbReference>
<evidence type="ECO:0000313" key="5">
    <source>
        <dbReference type="Proteomes" id="UP000184315"/>
    </source>
</evidence>
<dbReference type="GO" id="GO:0005615">
    <property type="term" value="C:extracellular space"/>
    <property type="evidence" value="ECO:0007669"/>
    <property type="project" value="TreeGrafter"/>
</dbReference>
<feature type="compositionally biased region" description="Low complexity" evidence="1">
    <location>
        <begin position="32"/>
        <end position="98"/>
    </location>
</feature>
<dbReference type="PROSITE" id="PS50213">
    <property type="entry name" value="FAS1"/>
    <property type="match status" value="1"/>
</dbReference>
<dbReference type="InterPro" id="IPR036378">
    <property type="entry name" value="FAS1_dom_sf"/>
</dbReference>
<dbReference type="SMART" id="SM00554">
    <property type="entry name" value="FAS1"/>
    <property type="match status" value="1"/>
</dbReference>
<evidence type="ECO:0000256" key="2">
    <source>
        <dbReference type="SAM" id="SignalP"/>
    </source>
</evidence>
<dbReference type="SUPFAM" id="SSF82153">
    <property type="entry name" value="FAS1 domain"/>
    <property type="match status" value="1"/>
</dbReference>
<dbReference type="FunFam" id="2.30.180.10:FF:000019">
    <property type="entry name" value="Cell surface lipoprotein"/>
    <property type="match status" value="1"/>
</dbReference>
<sequence length="254" mass="25606">MNSMAQTTQKFLTLLATVSSVAVLAACGQPTATNTTPEQPATQQAATTPESTTSTTTATTASPSPGADTTASTATTASPSPGADATASTATTTPAVASENTGTDAALVSNESETVVQIASSNPSFSTFTKAVEAAGLTETLSGAGNYTVFAPTDEAFAALPAGTLEELMKPENKEKLAKILQYHILPNKVASAEIQPGEVATVEGDPVNLEVAEGKVKVNGAEVVQPDINASNGVIHVIKVVILPPETPAPKAQ</sequence>
<dbReference type="PANTHER" id="PTHR10900:SF77">
    <property type="entry name" value="FI19380P1"/>
    <property type="match status" value="1"/>
</dbReference>
<dbReference type="Pfam" id="PF02469">
    <property type="entry name" value="Fasciclin"/>
    <property type="match status" value="1"/>
</dbReference>
<dbReference type="AlphaFoldDB" id="A0A1J1LPZ0"/>
<feature type="region of interest" description="Disordered" evidence="1">
    <location>
        <begin position="32"/>
        <end position="101"/>
    </location>
</feature>
<keyword evidence="5" id="KW-1185">Reference proteome</keyword>
<dbReference type="Proteomes" id="UP000184315">
    <property type="component" value="Unassembled WGS sequence"/>
</dbReference>
<evidence type="ECO:0000313" key="4">
    <source>
        <dbReference type="EMBL" id="CUR34487.1"/>
    </source>
</evidence>